<evidence type="ECO:0000259" key="16">
    <source>
        <dbReference type="PROSITE" id="PS50886"/>
    </source>
</evidence>
<dbReference type="PROSITE" id="PS50886">
    <property type="entry name" value="TRBD"/>
    <property type="match status" value="1"/>
</dbReference>
<evidence type="ECO:0000256" key="8">
    <source>
        <dbReference type="ARBA" id="ARBA00022598"/>
    </source>
</evidence>
<comment type="catalytic activity">
    <reaction evidence="15">
        <text>tRNA(Met) + L-methionine + ATP = L-methionyl-tRNA(Met) + AMP + diphosphate</text>
        <dbReference type="Rhea" id="RHEA:13481"/>
        <dbReference type="Rhea" id="RHEA-COMP:9667"/>
        <dbReference type="Rhea" id="RHEA-COMP:9698"/>
        <dbReference type="ChEBI" id="CHEBI:30616"/>
        <dbReference type="ChEBI" id="CHEBI:33019"/>
        <dbReference type="ChEBI" id="CHEBI:57844"/>
        <dbReference type="ChEBI" id="CHEBI:78442"/>
        <dbReference type="ChEBI" id="CHEBI:78530"/>
        <dbReference type="ChEBI" id="CHEBI:456215"/>
        <dbReference type="EC" id="6.1.1.10"/>
    </reaction>
</comment>
<dbReference type="InterPro" id="IPR033911">
    <property type="entry name" value="MetRS_core"/>
</dbReference>
<keyword evidence="9" id="KW-0547">Nucleotide-binding</keyword>
<dbReference type="Pfam" id="PF19303">
    <property type="entry name" value="Anticodon_3"/>
    <property type="match status" value="1"/>
</dbReference>
<dbReference type="CDD" id="cd00814">
    <property type="entry name" value="MetRS_core"/>
    <property type="match status" value="1"/>
</dbReference>
<dbReference type="GO" id="GO:0005524">
    <property type="term" value="F:ATP binding"/>
    <property type="evidence" value="ECO:0007669"/>
    <property type="project" value="UniProtKB-KW"/>
</dbReference>
<comment type="subunit">
    <text evidence="3">Homodimer.</text>
</comment>
<dbReference type="InterPro" id="IPR014729">
    <property type="entry name" value="Rossmann-like_a/b/a_fold"/>
</dbReference>
<keyword evidence="10" id="KW-0067">ATP-binding</keyword>
<organism evidence="17">
    <name type="scientific">marine metagenome</name>
    <dbReference type="NCBI Taxonomy" id="408172"/>
    <lineage>
        <taxon>unclassified sequences</taxon>
        <taxon>metagenomes</taxon>
        <taxon>ecological metagenomes</taxon>
    </lineage>
</organism>
<dbReference type="PANTHER" id="PTHR43326">
    <property type="entry name" value="METHIONYL-TRNA SYNTHETASE"/>
    <property type="match status" value="1"/>
</dbReference>
<feature type="domain" description="TRNA-binding" evidence="16">
    <location>
        <begin position="495"/>
        <end position="596"/>
    </location>
</feature>
<evidence type="ECO:0000256" key="1">
    <source>
        <dbReference type="ARBA" id="ARBA00003314"/>
    </source>
</evidence>
<keyword evidence="12" id="KW-0648">Protein biosynthesis</keyword>
<dbReference type="Gene3D" id="2.170.220.10">
    <property type="match status" value="1"/>
</dbReference>
<dbReference type="InterPro" id="IPR014758">
    <property type="entry name" value="Met-tRNA_synth"/>
</dbReference>
<evidence type="ECO:0000256" key="2">
    <source>
        <dbReference type="ARBA" id="ARBA00004496"/>
    </source>
</evidence>
<dbReference type="CDD" id="cd02800">
    <property type="entry name" value="tRNA_bind_EcMetRS_like"/>
    <property type="match status" value="1"/>
</dbReference>
<dbReference type="NCBIfam" id="TIGR00399">
    <property type="entry name" value="metG_C_term"/>
    <property type="match status" value="1"/>
</dbReference>
<dbReference type="GO" id="GO:0005737">
    <property type="term" value="C:cytoplasm"/>
    <property type="evidence" value="ECO:0007669"/>
    <property type="project" value="UniProtKB-SubCell"/>
</dbReference>
<evidence type="ECO:0000256" key="3">
    <source>
        <dbReference type="ARBA" id="ARBA00011738"/>
    </source>
</evidence>
<reference evidence="17" key="1">
    <citation type="submission" date="2018-05" db="EMBL/GenBank/DDBJ databases">
        <authorList>
            <person name="Lanie J.A."/>
            <person name="Ng W.-L."/>
            <person name="Kazmierczak K.M."/>
            <person name="Andrzejewski T.M."/>
            <person name="Davidsen T.M."/>
            <person name="Wayne K.J."/>
            <person name="Tettelin H."/>
            <person name="Glass J.I."/>
            <person name="Rusch D."/>
            <person name="Podicherti R."/>
            <person name="Tsui H.-C.T."/>
            <person name="Winkler M.E."/>
        </authorList>
    </citation>
    <scope>NUCLEOTIDE SEQUENCE</scope>
</reference>
<dbReference type="Gene3D" id="1.10.730.10">
    <property type="entry name" value="Isoleucyl-tRNA Synthetase, Domain 1"/>
    <property type="match status" value="1"/>
</dbReference>
<dbReference type="InterPro" id="IPR015413">
    <property type="entry name" value="Methionyl/Leucyl_tRNA_Synth"/>
</dbReference>
<proteinExistence type="predicted"/>
<dbReference type="PRINTS" id="PR01041">
    <property type="entry name" value="TRNASYNTHMET"/>
</dbReference>
<dbReference type="PANTHER" id="PTHR43326:SF1">
    <property type="entry name" value="METHIONINE--TRNA LIGASE, MITOCHONDRIAL"/>
    <property type="match status" value="1"/>
</dbReference>
<evidence type="ECO:0000313" key="17">
    <source>
        <dbReference type="EMBL" id="SVA66300.1"/>
    </source>
</evidence>
<evidence type="ECO:0000256" key="7">
    <source>
        <dbReference type="ARBA" id="ARBA00022555"/>
    </source>
</evidence>
<dbReference type="SUPFAM" id="SSF47323">
    <property type="entry name" value="Anticodon-binding domain of a subclass of class I aminoacyl-tRNA synthetases"/>
    <property type="match status" value="1"/>
</dbReference>
<evidence type="ECO:0000256" key="11">
    <source>
        <dbReference type="ARBA" id="ARBA00022884"/>
    </source>
</evidence>
<protein>
    <recommendedName>
        <fullName evidence="5">Methionine--tRNA ligase</fullName>
        <ecNumber evidence="4">6.1.1.10</ecNumber>
    </recommendedName>
    <alternativeName>
        <fullName evidence="14">Methionyl-tRNA synthetase</fullName>
    </alternativeName>
</protein>
<dbReference type="InterPro" id="IPR012340">
    <property type="entry name" value="NA-bd_OB-fold"/>
</dbReference>
<evidence type="ECO:0000256" key="5">
    <source>
        <dbReference type="ARBA" id="ARBA00018753"/>
    </source>
</evidence>
<dbReference type="EMBL" id="UINC01015809">
    <property type="protein sequence ID" value="SVA66300.1"/>
    <property type="molecule type" value="Genomic_DNA"/>
</dbReference>
<evidence type="ECO:0000256" key="6">
    <source>
        <dbReference type="ARBA" id="ARBA00022490"/>
    </source>
</evidence>
<evidence type="ECO:0000256" key="9">
    <source>
        <dbReference type="ARBA" id="ARBA00022741"/>
    </source>
</evidence>
<dbReference type="Gene3D" id="2.40.50.140">
    <property type="entry name" value="Nucleic acid-binding proteins"/>
    <property type="match status" value="1"/>
</dbReference>
<dbReference type="GO" id="GO:0006431">
    <property type="term" value="P:methionyl-tRNA aminoacylation"/>
    <property type="evidence" value="ECO:0007669"/>
    <property type="project" value="InterPro"/>
</dbReference>
<dbReference type="Gene3D" id="3.40.50.620">
    <property type="entry name" value="HUPs"/>
    <property type="match status" value="1"/>
</dbReference>
<evidence type="ECO:0000256" key="12">
    <source>
        <dbReference type="ARBA" id="ARBA00022917"/>
    </source>
</evidence>
<dbReference type="InterPro" id="IPR023457">
    <property type="entry name" value="Met-tRNA_synth_2"/>
</dbReference>
<evidence type="ECO:0000256" key="15">
    <source>
        <dbReference type="ARBA" id="ARBA00047364"/>
    </source>
</evidence>
<gene>
    <name evidence="17" type="ORF">METZ01_LOCUS119154</name>
</gene>
<name>A0A381XNS9_9ZZZZ</name>
<dbReference type="InterPro" id="IPR041872">
    <property type="entry name" value="Anticodon_Met"/>
</dbReference>
<dbReference type="NCBIfam" id="NF008900">
    <property type="entry name" value="PRK12267.1"/>
    <property type="match status" value="1"/>
</dbReference>
<dbReference type="FunFam" id="2.170.220.10:FF:000003">
    <property type="entry name" value="Methionine--tRNA ligase"/>
    <property type="match status" value="1"/>
</dbReference>
<dbReference type="InterPro" id="IPR004495">
    <property type="entry name" value="Met-tRNA-synth_bsu_C"/>
</dbReference>
<evidence type="ECO:0000256" key="13">
    <source>
        <dbReference type="ARBA" id="ARBA00023146"/>
    </source>
</evidence>
<dbReference type="EC" id="6.1.1.10" evidence="4"/>
<comment type="function">
    <text evidence="1">Is required not only for elongation of protein synthesis but also for the initiation of all mRNA translation through initiator tRNA(fMet) aminoacylation.</text>
</comment>
<dbReference type="GO" id="GO:0000049">
    <property type="term" value="F:tRNA binding"/>
    <property type="evidence" value="ECO:0007669"/>
    <property type="project" value="UniProtKB-KW"/>
</dbReference>
<comment type="subcellular location">
    <subcellularLocation>
        <location evidence="2">Cytoplasm</location>
    </subcellularLocation>
</comment>
<dbReference type="InterPro" id="IPR009080">
    <property type="entry name" value="tRNAsynth_Ia_anticodon-bd"/>
</dbReference>
<keyword evidence="7" id="KW-0820">tRNA-binding</keyword>
<dbReference type="Pfam" id="PF09334">
    <property type="entry name" value="tRNA-synt_1g"/>
    <property type="match status" value="2"/>
</dbReference>
<dbReference type="NCBIfam" id="TIGR00398">
    <property type="entry name" value="metG"/>
    <property type="match status" value="1"/>
</dbReference>
<dbReference type="FunFam" id="2.40.50.140:FF:000042">
    <property type="entry name" value="Methionine--tRNA ligase"/>
    <property type="match status" value="1"/>
</dbReference>
<dbReference type="CDD" id="cd07957">
    <property type="entry name" value="Anticodon_Ia_Met"/>
    <property type="match status" value="1"/>
</dbReference>
<keyword evidence="8" id="KW-0436">Ligase</keyword>
<dbReference type="AlphaFoldDB" id="A0A381XNS9"/>
<evidence type="ECO:0000256" key="10">
    <source>
        <dbReference type="ARBA" id="ARBA00022840"/>
    </source>
</evidence>
<dbReference type="InterPro" id="IPR002547">
    <property type="entry name" value="tRNA-bd_dom"/>
</dbReference>
<dbReference type="SUPFAM" id="SSF50249">
    <property type="entry name" value="Nucleic acid-binding proteins"/>
    <property type="match status" value="1"/>
</dbReference>
<dbReference type="GO" id="GO:0004825">
    <property type="term" value="F:methionine-tRNA ligase activity"/>
    <property type="evidence" value="ECO:0007669"/>
    <property type="project" value="UniProtKB-EC"/>
</dbReference>
<keyword evidence="13" id="KW-0030">Aminoacyl-tRNA synthetase</keyword>
<keyword evidence="6" id="KW-0963">Cytoplasm</keyword>
<accession>A0A381XNS9</accession>
<evidence type="ECO:0000256" key="4">
    <source>
        <dbReference type="ARBA" id="ARBA00012838"/>
    </source>
</evidence>
<sequence length="596" mass="68007">MADVLARFHRNKGDDVFFLTGLDEHGQKVQQAAENRGVEPKEHCDEMAPQFLELWDKLHIQNDDFIRTTEKRHLKVVQNILQQVYDNGDIYEDEYEGLYSVSEERFITEKEATSAEFQDIKKLKEKNYFFKMSKYQQALIDYINENPNFIQPEHRKNEVLGFLKKPLSDLCISRPKSRLSWGIELPFDSNYVTYVWFDALINYITAPGYNSEKANFNKYWPANYHLIGKDILITHSIYWPTMLMSAGLPLPSGIFAHGWWLSGESKMSKSVGNVVDPLGLIEEYGVDPVRYYLMREMVLGQDASFTMESFVKRYNSDLANDFGNLLSRITNLLKKFFDSKIPIVEDDSTEGKVVKESGKKIIEEVWKQVESLKVNEALENILQYIRTVNKYMETMAPWKLAKSNPESAGKVLFTAAEALRVSSILLEPVMPNRTQTVLKTLGAEGSSLDWGGLIGGKDLIQHDILFPRIDINKSDKENLPKQKIIESEKIISFSDFQNIKLKTAKIVKAEKVDGADKLLKLQIEVGNEKRQIISGIAQHYSTEELIGRMIIVVANLKPVTIFGIKSEGMLLAAKKGKNLTLLTIDSEKVASGMKIY</sequence>
<evidence type="ECO:0000256" key="14">
    <source>
        <dbReference type="ARBA" id="ARBA00030904"/>
    </source>
</evidence>
<dbReference type="SUPFAM" id="SSF52374">
    <property type="entry name" value="Nucleotidylyl transferase"/>
    <property type="match status" value="1"/>
</dbReference>
<dbReference type="Pfam" id="PF01588">
    <property type="entry name" value="tRNA_bind"/>
    <property type="match status" value="1"/>
</dbReference>
<keyword evidence="11" id="KW-0694">RNA-binding</keyword>